<dbReference type="SMART" id="SM00301">
    <property type="entry name" value="DM"/>
    <property type="match status" value="1"/>
</dbReference>
<feature type="compositionally biased region" description="Basic and acidic residues" evidence="7">
    <location>
        <begin position="182"/>
        <end position="200"/>
    </location>
</feature>
<evidence type="ECO:0000256" key="1">
    <source>
        <dbReference type="ARBA" id="ARBA00006834"/>
    </source>
</evidence>
<dbReference type="GO" id="GO:0005634">
    <property type="term" value="C:nucleus"/>
    <property type="evidence" value="ECO:0007669"/>
    <property type="project" value="UniProtKB-SubCell"/>
</dbReference>
<dbReference type="OMA" id="FHYAMCP"/>
<feature type="region of interest" description="Disordered" evidence="7">
    <location>
        <begin position="157"/>
        <end position="229"/>
    </location>
</feature>
<comment type="similarity">
    <text evidence="1">Belongs to the DMRT family.</text>
</comment>
<dbReference type="GO" id="GO:0000981">
    <property type="term" value="F:DNA-binding transcription factor activity, RNA polymerase II-specific"/>
    <property type="evidence" value="ECO:0007669"/>
    <property type="project" value="TreeGrafter"/>
</dbReference>
<dbReference type="InterPro" id="IPR046472">
    <property type="entry name" value="DMRT5_1_DMB_dom"/>
</dbReference>
<sequence>MNLSGGSIEPQNSDMPASVHHPPTSLQHHHQHHPPTLLLRTEKPYPRTPKCARCRNHGVVSALKGHKRYCRWRDCVCAKCTLIAERQRVMAAQVALRRQQAQEENEAKELGLYYETSDGAIYAMNGVAVQTHKPYDQYHGGTSPESKRPRLEIIRAPSSPSASCASALSPPNPASPNLTVEPHPRTDPDIISQRHVDERVSPPMRLTSPTPSPRGDVPSSPRSEGSGRMLREDYTDRDSYREHNGSGFVDQLSPAQILSFHGRSKGPQRPPVDVLCRLFPAQKRSVLQLVLQGCNGDITQAIEQLLNNQRDEQSTTSMPTSLPVTGAPVTAALPANFPPTATVTTDSHGAYITHRPYLPNSQHLNPGGMKSAFSPLTTAIPVPNVDKAPPTVVASNIPQMRFAYPPYPRGLTLWNPYPPSVIPTAFGVRPATAADYTFSGIMRDLSNGHSGKDCRPNGTFGVGATCD</sequence>
<dbReference type="SUPFAM" id="SSF46934">
    <property type="entry name" value="UBA-like"/>
    <property type="match status" value="1"/>
</dbReference>
<keyword evidence="5 6" id="KW-0539">Nucleus</keyword>
<dbReference type="InterPro" id="IPR036407">
    <property type="entry name" value="DM_DNA-bd_sf"/>
</dbReference>
<dbReference type="PROSITE" id="PS50809">
    <property type="entry name" value="DM_2"/>
    <property type="match status" value="1"/>
</dbReference>
<dbReference type="Gene3D" id="1.10.8.10">
    <property type="entry name" value="DNA helicase RuvA subunit, C-terminal domain"/>
    <property type="match status" value="1"/>
</dbReference>
<evidence type="ECO:0000256" key="4">
    <source>
        <dbReference type="ARBA" id="ARBA00023125"/>
    </source>
</evidence>
<protein>
    <recommendedName>
        <fullName evidence="8">DM domain-containing protein</fullName>
    </recommendedName>
</protein>
<evidence type="ECO:0000256" key="3">
    <source>
        <dbReference type="ARBA" id="ARBA00022833"/>
    </source>
</evidence>
<dbReference type="SUPFAM" id="SSF82927">
    <property type="entry name" value="Cysteine-rich DNA binding domain, (DM domain)"/>
    <property type="match status" value="1"/>
</dbReference>
<keyword evidence="10" id="KW-1185">Reference proteome</keyword>
<keyword evidence="2 6" id="KW-0479">Metal-binding</keyword>
<dbReference type="GeneID" id="119738469"/>
<feature type="domain" description="DM" evidence="8">
    <location>
        <begin position="51"/>
        <end position="98"/>
    </location>
</feature>
<keyword evidence="3 6" id="KW-0862">Zinc</keyword>
<feature type="compositionally biased region" description="Low complexity" evidence="7">
    <location>
        <begin position="157"/>
        <end position="169"/>
    </location>
</feature>
<dbReference type="InterPro" id="IPR009060">
    <property type="entry name" value="UBA-like_sf"/>
</dbReference>
<evidence type="ECO:0000259" key="8">
    <source>
        <dbReference type="PROSITE" id="PS50809"/>
    </source>
</evidence>
<evidence type="ECO:0000256" key="5">
    <source>
        <dbReference type="ARBA" id="ARBA00023242"/>
    </source>
</evidence>
<dbReference type="GO" id="GO:0007548">
    <property type="term" value="P:sex differentiation"/>
    <property type="evidence" value="ECO:0007669"/>
    <property type="project" value="TreeGrafter"/>
</dbReference>
<dbReference type="InterPro" id="IPR005173">
    <property type="entry name" value="DMA"/>
</dbReference>
<name>A0A914B0H5_PATMI</name>
<dbReference type="GO" id="GO:0000978">
    <property type="term" value="F:RNA polymerase II cis-regulatory region sequence-specific DNA binding"/>
    <property type="evidence" value="ECO:0007669"/>
    <property type="project" value="TreeGrafter"/>
</dbReference>
<dbReference type="PROSITE" id="PS40000">
    <property type="entry name" value="DM_1"/>
    <property type="match status" value="1"/>
</dbReference>
<dbReference type="InterPro" id="IPR026607">
    <property type="entry name" value="DMRT"/>
</dbReference>
<organism evidence="9 10">
    <name type="scientific">Patiria miniata</name>
    <name type="common">Bat star</name>
    <name type="synonym">Asterina miniata</name>
    <dbReference type="NCBI Taxonomy" id="46514"/>
    <lineage>
        <taxon>Eukaryota</taxon>
        <taxon>Metazoa</taxon>
        <taxon>Echinodermata</taxon>
        <taxon>Eleutherozoa</taxon>
        <taxon>Asterozoa</taxon>
        <taxon>Asteroidea</taxon>
        <taxon>Valvatacea</taxon>
        <taxon>Valvatida</taxon>
        <taxon>Asterinidae</taxon>
        <taxon>Patiria</taxon>
    </lineage>
</organism>
<dbReference type="Pfam" id="PF20624">
    <property type="entry name" value="DMRT5_DMB"/>
    <property type="match status" value="1"/>
</dbReference>
<evidence type="ECO:0000313" key="10">
    <source>
        <dbReference type="Proteomes" id="UP000887568"/>
    </source>
</evidence>
<evidence type="ECO:0000256" key="2">
    <source>
        <dbReference type="ARBA" id="ARBA00022723"/>
    </source>
</evidence>
<dbReference type="FunFam" id="4.10.1040.10:FF:000001">
    <property type="entry name" value="doublesex- and mab-3-related transcription factor 1"/>
    <property type="match status" value="1"/>
</dbReference>
<dbReference type="GO" id="GO:0046872">
    <property type="term" value="F:metal ion binding"/>
    <property type="evidence" value="ECO:0007669"/>
    <property type="project" value="UniProtKB-KW"/>
</dbReference>
<evidence type="ECO:0000256" key="6">
    <source>
        <dbReference type="PROSITE-ProRule" id="PRU00070"/>
    </source>
</evidence>
<dbReference type="InterPro" id="IPR001275">
    <property type="entry name" value="DM_DNA-bd"/>
</dbReference>
<proteinExistence type="inferred from homology"/>
<dbReference type="Proteomes" id="UP000887568">
    <property type="component" value="Unplaced"/>
</dbReference>
<dbReference type="GeneID" id="119738645"/>
<feature type="DNA-binding region" description="DM" evidence="6">
    <location>
        <begin position="51"/>
        <end position="98"/>
    </location>
</feature>
<accession>A0A914B0H5</accession>
<dbReference type="Pfam" id="PF00751">
    <property type="entry name" value="DM"/>
    <property type="match status" value="1"/>
</dbReference>
<evidence type="ECO:0000313" key="9">
    <source>
        <dbReference type="EnsemblMetazoa" id="XP_038069487.1"/>
    </source>
</evidence>
<dbReference type="OrthoDB" id="6162476at2759"/>
<dbReference type="RefSeq" id="XP_038069302.1">
    <property type="nucleotide sequence ID" value="XM_038213374.1"/>
</dbReference>
<dbReference type="EnsemblMetazoa" id="XM_038213374.1">
    <property type="protein sequence ID" value="XP_038069302.1"/>
    <property type="gene ID" value="LOC119738469"/>
</dbReference>
<reference evidence="9" key="1">
    <citation type="submission" date="2022-11" db="UniProtKB">
        <authorList>
            <consortium name="EnsemblMetazoa"/>
        </authorList>
    </citation>
    <scope>IDENTIFICATION</scope>
</reference>
<evidence type="ECO:0000256" key="7">
    <source>
        <dbReference type="SAM" id="MobiDB-lite"/>
    </source>
</evidence>
<dbReference type="RefSeq" id="XP_038069487.1">
    <property type="nucleotide sequence ID" value="XM_038213559.1"/>
</dbReference>
<dbReference type="Gene3D" id="4.10.1040.10">
    <property type="entry name" value="DM DNA-binding domain"/>
    <property type="match status" value="1"/>
</dbReference>
<feature type="compositionally biased region" description="Polar residues" evidence="7">
    <location>
        <begin position="1"/>
        <end position="15"/>
    </location>
</feature>
<dbReference type="CDD" id="cd14370">
    <property type="entry name" value="CUE_DMA"/>
    <property type="match status" value="1"/>
</dbReference>
<feature type="region of interest" description="Disordered" evidence="7">
    <location>
        <begin position="1"/>
        <end position="41"/>
    </location>
</feature>
<dbReference type="AlphaFoldDB" id="A0A914B0H5"/>
<keyword evidence="4 6" id="KW-0238">DNA-binding</keyword>
<dbReference type="PANTHER" id="PTHR12322:SF116">
    <property type="entry name" value="DOUBLESEX-MAB RELATED 99B"/>
    <property type="match status" value="1"/>
</dbReference>
<dbReference type="Pfam" id="PF03474">
    <property type="entry name" value="DMA"/>
    <property type="match status" value="1"/>
</dbReference>
<comment type="subcellular location">
    <subcellularLocation>
        <location evidence="6">Nucleus</location>
    </subcellularLocation>
</comment>
<dbReference type="EnsemblMetazoa" id="XM_038213559.1">
    <property type="protein sequence ID" value="XP_038069487.1"/>
    <property type="gene ID" value="LOC119738645"/>
</dbReference>
<dbReference type="PANTHER" id="PTHR12322">
    <property type="entry name" value="DOUBLESEX AND MAB-3 RELATED TRANSCRIPTION FACTOR DMRT"/>
    <property type="match status" value="1"/>
</dbReference>